<dbReference type="EMBL" id="KZ678141">
    <property type="protein sequence ID" value="PSN62582.1"/>
    <property type="molecule type" value="Genomic_DNA"/>
</dbReference>
<evidence type="ECO:0000256" key="1">
    <source>
        <dbReference type="SAM" id="MobiDB-lite"/>
    </source>
</evidence>
<evidence type="ECO:0000313" key="3">
    <source>
        <dbReference type="Proteomes" id="UP000240883"/>
    </source>
</evidence>
<organism evidence="2 3">
    <name type="scientific">Corynespora cassiicola Philippines</name>
    <dbReference type="NCBI Taxonomy" id="1448308"/>
    <lineage>
        <taxon>Eukaryota</taxon>
        <taxon>Fungi</taxon>
        <taxon>Dikarya</taxon>
        <taxon>Ascomycota</taxon>
        <taxon>Pezizomycotina</taxon>
        <taxon>Dothideomycetes</taxon>
        <taxon>Pleosporomycetidae</taxon>
        <taxon>Pleosporales</taxon>
        <taxon>Corynesporascaceae</taxon>
        <taxon>Corynespora</taxon>
    </lineage>
</organism>
<dbReference type="Proteomes" id="UP000240883">
    <property type="component" value="Unassembled WGS sequence"/>
</dbReference>
<dbReference type="AlphaFoldDB" id="A0A2T2NAW1"/>
<evidence type="ECO:0000313" key="2">
    <source>
        <dbReference type="EMBL" id="PSN62582.1"/>
    </source>
</evidence>
<name>A0A2T2NAW1_CORCC</name>
<gene>
    <name evidence="2" type="ORF">BS50DRAFT_122960</name>
</gene>
<feature type="region of interest" description="Disordered" evidence="1">
    <location>
        <begin position="126"/>
        <end position="175"/>
    </location>
</feature>
<protein>
    <submittedName>
        <fullName evidence="2">Uncharacterized protein</fullName>
    </submittedName>
</protein>
<sequence>MDSRSKSPVALCLVAFSPASPTLCPRCSRCPALAAAAAASPLPSCTAPLPKPPAAALPAALLPCCPAPLHRCPPSSRLLVPSDIRRRLRTLGLAPYIAAPCGLAPSRTPAVHLFCRLLPMSLGRAAPSRRRLTPHQHRPHLPRLETPPAVFTPRLTPRPGLYAGAPMRARRTHDT</sequence>
<keyword evidence="3" id="KW-1185">Reference proteome</keyword>
<accession>A0A2T2NAW1</accession>
<reference evidence="2 3" key="1">
    <citation type="journal article" date="2018" name="Front. Microbiol.">
        <title>Genome-Wide Analysis of Corynespora cassiicola Leaf Fall Disease Putative Effectors.</title>
        <authorList>
            <person name="Lopez D."/>
            <person name="Ribeiro S."/>
            <person name="Label P."/>
            <person name="Fumanal B."/>
            <person name="Venisse J.S."/>
            <person name="Kohler A."/>
            <person name="de Oliveira R.R."/>
            <person name="Labutti K."/>
            <person name="Lipzen A."/>
            <person name="Lail K."/>
            <person name="Bauer D."/>
            <person name="Ohm R.A."/>
            <person name="Barry K.W."/>
            <person name="Spatafora J."/>
            <person name="Grigoriev I.V."/>
            <person name="Martin F.M."/>
            <person name="Pujade-Renaud V."/>
        </authorList>
    </citation>
    <scope>NUCLEOTIDE SEQUENCE [LARGE SCALE GENOMIC DNA]</scope>
    <source>
        <strain evidence="2 3">Philippines</strain>
    </source>
</reference>
<feature type="compositionally biased region" description="Basic residues" evidence="1">
    <location>
        <begin position="127"/>
        <end position="141"/>
    </location>
</feature>
<proteinExistence type="predicted"/>